<name>A0A8S3D602_9BILA</name>
<evidence type="ECO:0000313" key="3">
    <source>
        <dbReference type="Proteomes" id="UP000676336"/>
    </source>
</evidence>
<feature type="compositionally biased region" description="Basic and acidic residues" evidence="1">
    <location>
        <begin position="1"/>
        <end position="12"/>
    </location>
</feature>
<feature type="non-terminal residue" evidence="2">
    <location>
        <position position="53"/>
    </location>
</feature>
<evidence type="ECO:0000256" key="1">
    <source>
        <dbReference type="SAM" id="MobiDB-lite"/>
    </source>
</evidence>
<organism evidence="2 3">
    <name type="scientific">Rotaria magnacalcarata</name>
    <dbReference type="NCBI Taxonomy" id="392030"/>
    <lineage>
        <taxon>Eukaryota</taxon>
        <taxon>Metazoa</taxon>
        <taxon>Spiralia</taxon>
        <taxon>Gnathifera</taxon>
        <taxon>Rotifera</taxon>
        <taxon>Eurotatoria</taxon>
        <taxon>Bdelloidea</taxon>
        <taxon>Philodinida</taxon>
        <taxon>Philodinidae</taxon>
        <taxon>Rotaria</taxon>
    </lineage>
</organism>
<accession>A0A8S3D602</accession>
<feature type="compositionally biased region" description="Polar residues" evidence="1">
    <location>
        <begin position="25"/>
        <end position="34"/>
    </location>
</feature>
<sequence>MTPIEPNRHKANDFNNSQPIPPAPTTSTELSSGNLPIELIERLEFSLVEDEAN</sequence>
<protein>
    <submittedName>
        <fullName evidence="2">Uncharacterized protein</fullName>
    </submittedName>
</protein>
<gene>
    <name evidence="2" type="ORF">SMN809_LOCUS54089</name>
</gene>
<proteinExistence type="predicted"/>
<reference evidence="2" key="1">
    <citation type="submission" date="2021-02" db="EMBL/GenBank/DDBJ databases">
        <authorList>
            <person name="Nowell W R."/>
        </authorList>
    </citation>
    <scope>NUCLEOTIDE SEQUENCE</scope>
</reference>
<dbReference type="EMBL" id="CAJOBI010187664">
    <property type="protein sequence ID" value="CAF4950394.1"/>
    <property type="molecule type" value="Genomic_DNA"/>
</dbReference>
<comment type="caution">
    <text evidence="2">The sequence shown here is derived from an EMBL/GenBank/DDBJ whole genome shotgun (WGS) entry which is preliminary data.</text>
</comment>
<feature type="region of interest" description="Disordered" evidence="1">
    <location>
        <begin position="1"/>
        <end position="34"/>
    </location>
</feature>
<dbReference type="Proteomes" id="UP000676336">
    <property type="component" value="Unassembled WGS sequence"/>
</dbReference>
<dbReference type="AlphaFoldDB" id="A0A8S3D602"/>
<evidence type="ECO:0000313" key="2">
    <source>
        <dbReference type="EMBL" id="CAF4950394.1"/>
    </source>
</evidence>